<feature type="region of interest" description="Disordered" evidence="1">
    <location>
        <begin position="91"/>
        <end position="110"/>
    </location>
</feature>
<dbReference type="EMBL" id="CAJOBC010001137">
    <property type="protein sequence ID" value="CAF3658323.1"/>
    <property type="molecule type" value="Genomic_DNA"/>
</dbReference>
<evidence type="ECO:0000313" key="2">
    <source>
        <dbReference type="EMBL" id="CAF0862478.1"/>
    </source>
</evidence>
<name>A0A813XWM4_9BILA</name>
<dbReference type="EMBL" id="CAJNOK010002493">
    <property type="protein sequence ID" value="CAF0862478.1"/>
    <property type="molecule type" value="Genomic_DNA"/>
</dbReference>
<protein>
    <submittedName>
        <fullName evidence="3">Uncharacterized protein</fullName>
    </submittedName>
</protein>
<dbReference type="Proteomes" id="UP000663829">
    <property type="component" value="Unassembled WGS sequence"/>
</dbReference>
<evidence type="ECO:0000313" key="5">
    <source>
        <dbReference type="EMBL" id="CAF3658323.1"/>
    </source>
</evidence>
<dbReference type="Proteomes" id="UP000677228">
    <property type="component" value="Unassembled WGS sequence"/>
</dbReference>
<evidence type="ECO:0000256" key="1">
    <source>
        <dbReference type="SAM" id="MobiDB-lite"/>
    </source>
</evidence>
<feature type="compositionally biased region" description="Polar residues" evidence="1">
    <location>
        <begin position="95"/>
        <end position="110"/>
    </location>
</feature>
<reference evidence="3" key="1">
    <citation type="submission" date="2021-02" db="EMBL/GenBank/DDBJ databases">
        <authorList>
            <person name="Nowell W R."/>
        </authorList>
    </citation>
    <scope>NUCLEOTIDE SEQUENCE</scope>
</reference>
<evidence type="ECO:0000313" key="4">
    <source>
        <dbReference type="EMBL" id="CAF3647321.1"/>
    </source>
</evidence>
<dbReference type="EMBL" id="CAJOBA010002494">
    <property type="protein sequence ID" value="CAF3647321.1"/>
    <property type="molecule type" value="Genomic_DNA"/>
</dbReference>
<dbReference type="Proteomes" id="UP000682733">
    <property type="component" value="Unassembled WGS sequence"/>
</dbReference>
<sequence>MEDWVHLLKFVCIPKLQNLKDGAKIIQELIKSIETSFRAETYRKQLVMELRNRADLLPPHIQMFIPAECRRHNEKKTKALYNPTRINNVREHRSQQQSMYKRNDCNTWPPVNSNQTTVGSTITNGSSWVVIKHLQSDFEKMKLEHERK</sequence>
<proteinExistence type="predicted"/>
<dbReference type="Proteomes" id="UP000681722">
    <property type="component" value="Unassembled WGS sequence"/>
</dbReference>
<dbReference type="EMBL" id="CAJNOQ010001137">
    <property type="protein sequence ID" value="CAF0871057.1"/>
    <property type="molecule type" value="Genomic_DNA"/>
</dbReference>
<gene>
    <name evidence="3" type="ORF">GPM918_LOCUS7100</name>
    <name evidence="2" type="ORF">OVA965_LOCUS7706</name>
    <name evidence="5" type="ORF">SRO942_LOCUS7100</name>
    <name evidence="4" type="ORF">TMI583_LOCUS7703</name>
</gene>
<organism evidence="3 6">
    <name type="scientific">Didymodactylos carnosus</name>
    <dbReference type="NCBI Taxonomy" id="1234261"/>
    <lineage>
        <taxon>Eukaryota</taxon>
        <taxon>Metazoa</taxon>
        <taxon>Spiralia</taxon>
        <taxon>Gnathifera</taxon>
        <taxon>Rotifera</taxon>
        <taxon>Eurotatoria</taxon>
        <taxon>Bdelloidea</taxon>
        <taxon>Philodinida</taxon>
        <taxon>Philodinidae</taxon>
        <taxon>Didymodactylos</taxon>
    </lineage>
</organism>
<accession>A0A813XWM4</accession>
<comment type="caution">
    <text evidence="3">The sequence shown here is derived from an EMBL/GenBank/DDBJ whole genome shotgun (WGS) entry which is preliminary data.</text>
</comment>
<evidence type="ECO:0000313" key="3">
    <source>
        <dbReference type="EMBL" id="CAF0871057.1"/>
    </source>
</evidence>
<keyword evidence="6" id="KW-1185">Reference proteome</keyword>
<dbReference type="AlphaFoldDB" id="A0A813XWM4"/>
<evidence type="ECO:0000313" key="6">
    <source>
        <dbReference type="Proteomes" id="UP000663829"/>
    </source>
</evidence>